<dbReference type="PANTHER" id="PTHR30012:SF0">
    <property type="entry name" value="TYPE II SECRETION SYSTEM PROTEIN F-RELATED"/>
    <property type="match status" value="1"/>
</dbReference>
<protein>
    <submittedName>
        <fullName evidence="10">Bacterial type II secretion system protein F domain protein</fullName>
    </submittedName>
</protein>
<feature type="domain" description="Type II secretion system protein GspF" evidence="9">
    <location>
        <begin position="306"/>
        <end position="418"/>
    </location>
</feature>
<name>A0A5B1CPF7_9BACT</name>
<evidence type="ECO:0000256" key="7">
    <source>
        <dbReference type="SAM" id="MobiDB-lite"/>
    </source>
</evidence>
<organism evidence="10 11">
    <name type="scientific">Rubripirellula obstinata</name>
    <dbReference type="NCBI Taxonomy" id="406547"/>
    <lineage>
        <taxon>Bacteria</taxon>
        <taxon>Pseudomonadati</taxon>
        <taxon>Planctomycetota</taxon>
        <taxon>Planctomycetia</taxon>
        <taxon>Pirellulales</taxon>
        <taxon>Pirellulaceae</taxon>
        <taxon>Rubripirellula</taxon>
    </lineage>
</organism>
<keyword evidence="4 8" id="KW-0812">Transmembrane</keyword>
<feature type="compositionally biased region" description="Low complexity" evidence="7">
    <location>
        <begin position="164"/>
        <end position="177"/>
    </location>
</feature>
<keyword evidence="6 8" id="KW-0472">Membrane</keyword>
<gene>
    <name evidence="10" type="ORF">LF1_37890</name>
</gene>
<dbReference type="AlphaFoldDB" id="A0A5B1CPF7"/>
<feature type="transmembrane region" description="Helical" evidence="8">
    <location>
        <begin position="250"/>
        <end position="272"/>
    </location>
</feature>
<sequence>MANSIEALIAAMILALLAGTFRTIKRNLKRRRPAEYRPRMILVFDAIESVLWILCLLAVLAAAPHTVGILITILFLVSLSIAQHLRFHEEKQSLNRWLRISSEMAAPVAPVVAGFGEGCRSSMMQRCRRFVANFDLGQTFTDAAGRSKLPVDSDTIAAIMISKSTSETTSESTPESPAIDSHEMERRRHQSTESMTLVYQQLTYVVATVLLAWLLGQVIRKIMFESFDFLLAEANYQGGMDAKVKSALQWTASIGDVVVVVVLVWFLASTLVRWLPFGTARWVPWFGRSSIDRWRQDILGAMHRAIRVQRPADEMLLFAKQTSGVRWVRRRCAAAIERVDRGTSLPTALRQAGMVSSRQETWLATATKNGHLADAMQRLAEDIGRRRTLSWRLRMAWLLPLVTVAVGLYVLVHAAYIFYFLSVLIRGLA</sequence>
<dbReference type="Gene3D" id="1.20.81.30">
    <property type="entry name" value="Type II secretion system (T2SS), domain F"/>
    <property type="match status" value="1"/>
</dbReference>
<dbReference type="PANTHER" id="PTHR30012">
    <property type="entry name" value="GENERAL SECRETION PATHWAY PROTEIN"/>
    <property type="match status" value="1"/>
</dbReference>
<dbReference type="RefSeq" id="WP_160148179.1">
    <property type="nucleotide sequence ID" value="NZ_LWSK01000047.1"/>
</dbReference>
<feature type="transmembrane region" description="Helical" evidence="8">
    <location>
        <begin position="196"/>
        <end position="216"/>
    </location>
</feature>
<evidence type="ECO:0000313" key="11">
    <source>
        <dbReference type="Proteomes" id="UP000322699"/>
    </source>
</evidence>
<comment type="subcellular location">
    <subcellularLocation>
        <location evidence="1">Cell membrane</location>
        <topology evidence="1">Multi-pass membrane protein</topology>
    </subcellularLocation>
</comment>
<keyword evidence="3" id="KW-1003">Cell membrane</keyword>
<comment type="similarity">
    <text evidence="2">Belongs to the GSP F family.</text>
</comment>
<dbReference type="InterPro" id="IPR018076">
    <property type="entry name" value="T2SS_GspF_dom"/>
</dbReference>
<evidence type="ECO:0000256" key="5">
    <source>
        <dbReference type="ARBA" id="ARBA00022989"/>
    </source>
</evidence>
<reference evidence="10 11" key="1">
    <citation type="submission" date="2019-08" db="EMBL/GenBank/DDBJ databases">
        <title>Deep-cultivation of Planctomycetes and their phenomic and genomic characterization uncovers novel biology.</title>
        <authorList>
            <person name="Wiegand S."/>
            <person name="Jogler M."/>
            <person name="Boedeker C."/>
            <person name="Pinto D."/>
            <person name="Vollmers J."/>
            <person name="Rivas-Marin E."/>
            <person name="Kohn T."/>
            <person name="Peeters S.H."/>
            <person name="Heuer A."/>
            <person name="Rast P."/>
            <person name="Oberbeckmann S."/>
            <person name="Bunk B."/>
            <person name="Jeske O."/>
            <person name="Meyerdierks A."/>
            <person name="Storesund J.E."/>
            <person name="Kallscheuer N."/>
            <person name="Luecker S."/>
            <person name="Lage O.M."/>
            <person name="Pohl T."/>
            <person name="Merkel B.J."/>
            <person name="Hornburger P."/>
            <person name="Mueller R.-W."/>
            <person name="Bruemmer F."/>
            <person name="Labrenz M."/>
            <person name="Spormann A.M."/>
            <person name="Op Den Camp H."/>
            <person name="Overmann J."/>
            <person name="Amann R."/>
            <person name="Jetten M.S.M."/>
            <person name="Mascher T."/>
            <person name="Medema M.H."/>
            <person name="Devos D.P."/>
            <person name="Kaster A.-K."/>
            <person name="Ovreas L."/>
            <person name="Rohde M."/>
            <person name="Galperin M.Y."/>
            <person name="Jogler C."/>
        </authorList>
    </citation>
    <scope>NUCLEOTIDE SEQUENCE [LARGE SCALE GENOMIC DNA]</scope>
    <source>
        <strain evidence="10 11">LF1</strain>
    </source>
</reference>
<keyword evidence="5 8" id="KW-1133">Transmembrane helix</keyword>
<evidence type="ECO:0000256" key="3">
    <source>
        <dbReference type="ARBA" id="ARBA00022475"/>
    </source>
</evidence>
<dbReference type="GO" id="GO:0005886">
    <property type="term" value="C:plasma membrane"/>
    <property type="evidence" value="ECO:0007669"/>
    <property type="project" value="UniProtKB-SubCell"/>
</dbReference>
<dbReference type="InterPro" id="IPR042094">
    <property type="entry name" value="T2SS_GspF_sf"/>
</dbReference>
<proteinExistence type="inferred from homology"/>
<feature type="transmembrane region" description="Helical" evidence="8">
    <location>
        <begin position="395"/>
        <end position="421"/>
    </location>
</feature>
<dbReference type="Pfam" id="PF00482">
    <property type="entry name" value="T2SSF"/>
    <property type="match status" value="1"/>
</dbReference>
<feature type="transmembrane region" description="Helical" evidence="8">
    <location>
        <begin position="67"/>
        <end position="87"/>
    </location>
</feature>
<feature type="transmembrane region" description="Helical" evidence="8">
    <location>
        <begin position="40"/>
        <end position="61"/>
    </location>
</feature>
<evidence type="ECO:0000256" key="2">
    <source>
        <dbReference type="ARBA" id="ARBA00005745"/>
    </source>
</evidence>
<feature type="transmembrane region" description="Helical" evidence="8">
    <location>
        <begin position="6"/>
        <end position="24"/>
    </location>
</feature>
<dbReference type="Proteomes" id="UP000322699">
    <property type="component" value="Unassembled WGS sequence"/>
</dbReference>
<evidence type="ECO:0000313" key="10">
    <source>
        <dbReference type="EMBL" id="KAA1261243.1"/>
    </source>
</evidence>
<evidence type="ECO:0000256" key="1">
    <source>
        <dbReference type="ARBA" id="ARBA00004651"/>
    </source>
</evidence>
<evidence type="ECO:0000256" key="6">
    <source>
        <dbReference type="ARBA" id="ARBA00023136"/>
    </source>
</evidence>
<evidence type="ECO:0000259" key="9">
    <source>
        <dbReference type="Pfam" id="PF00482"/>
    </source>
</evidence>
<feature type="region of interest" description="Disordered" evidence="7">
    <location>
        <begin position="164"/>
        <end position="185"/>
    </location>
</feature>
<comment type="caution">
    <text evidence="10">The sequence shown here is derived from an EMBL/GenBank/DDBJ whole genome shotgun (WGS) entry which is preliminary data.</text>
</comment>
<evidence type="ECO:0000256" key="8">
    <source>
        <dbReference type="SAM" id="Phobius"/>
    </source>
</evidence>
<keyword evidence="11" id="KW-1185">Reference proteome</keyword>
<accession>A0A5B1CPF7</accession>
<dbReference type="InterPro" id="IPR003004">
    <property type="entry name" value="GspF/PilC"/>
</dbReference>
<dbReference type="EMBL" id="VRLW01000001">
    <property type="protein sequence ID" value="KAA1261243.1"/>
    <property type="molecule type" value="Genomic_DNA"/>
</dbReference>
<evidence type="ECO:0000256" key="4">
    <source>
        <dbReference type="ARBA" id="ARBA00022692"/>
    </source>
</evidence>